<organism evidence="1 2">
    <name type="scientific">Marinobacterium aestuariivivens</name>
    <dbReference type="NCBI Taxonomy" id="1698799"/>
    <lineage>
        <taxon>Bacteria</taxon>
        <taxon>Pseudomonadati</taxon>
        <taxon>Pseudomonadota</taxon>
        <taxon>Gammaproteobacteria</taxon>
        <taxon>Oceanospirillales</taxon>
        <taxon>Oceanospirillaceae</taxon>
        <taxon>Marinobacterium</taxon>
    </lineage>
</organism>
<evidence type="ECO:0008006" key="3">
    <source>
        <dbReference type="Google" id="ProtNLM"/>
    </source>
</evidence>
<evidence type="ECO:0000313" key="1">
    <source>
        <dbReference type="EMBL" id="MFC6674061.1"/>
    </source>
</evidence>
<proteinExistence type="predicted"/>
<dbReference type="Proteomes" id="UP001596422">
    <property type="component" value="Unassembled WGS sequence"/>
</dbReference>
<protein>
    <recommendedName>
        <fullName evidence="3">DUF3304 domain-containing protein</fullName>
    </recommendedName>
</protein>
<evidence type="ECO:0000313" key="2">
    <source>
        <dbReference type="Proteomes" id="UP001596422"/>
    </source>
</evidence>
<reference evidence="2" key="1">
    <citation type="journal article" date="2019" name="Int. J. Syst. Evol. Microbiol.">
        <title>The Global Catalogue of Microorganisms (GCM) 10K type strain sequencing project: providing services to taxonomists for standard genome sequencing and annotation.</title>
        <authorList>
            <consortium name="The Broad Institute Genomics Platform"/>
            <consortium name="The Broad Institute Genome Sequencing Center for Infectious Disease"/>
            <person name="Wu L."/>
            <person name="Ma J."/>
        </authorList>
    </citation>
    <scope>NUCLEOTIDE SEQUENCE [LARGE SCALE GENOMIC DNA]</scope>
    <source>
        <strain evidence="2">NBRC 111756</strain>
    </source>
</reference>
<keyword evidence="2" id="KW-1185">Reference proteome</keyword>
<name>A0ABW2A9E9_9GAMM</name>
<dbReference type="RefSeq" id="WP_379913674.1">
    <property type="nucleotide sequence ID" value="NZ_JBHSWE010000002.1"/>
</dbReference>
<accession>A0ABW2A9E9</accession>
<sequence>MTTAITILFSLAFLIWVAWPVGSMFMQDKALRDFYGEGNYSSVAAGLRPMGSMIGIGYIEELRASLDSEAEYQCRGVTKLDGTPPSMSFPDDSEPVCCLLADDQMMIPYKIDGDSLHLICGEWPVTEEVILSPIPDRLKQAAGRKDA</sequence>
<dbReference type="EMBL" id="JBHSWE010000002">
    <property type="protein sequence ID" value="MFC6674061.1"/>
    <property type="molecule type" value="Genomic_DNA"/>
</dbReference>
<gene>
    <name evidence="1" type="ORF">ACFQDL_31165</name>
</gene>
<comment type="caution">
    <text evidence="1">The sequence shown here is derived from an EMBL/GenBank/DDBJ whole genome shotgun (WGS) entry which is preliminary data.</text>
</comment>